<reference evidence="3" key="1">
    <citation type="journal article" date="2019" name="Int. J. Syst. Evol. Microbiol.">
        <title>The Global Catalogue of Microorganisms (GCM) 10K type strain sequencing project: providing services to taxonomists for standard genome sequencing and annotation.</title>
        <authorList>
            <consortium name="The Broad Institute Genomics Platform"/>
            <consortium name="The Broad Institute Genome Sequencing Center for Infectious Disease"/>
            <person name="Wu L."/>
            <person name="Ma J."/>
        </authorList>
    </citation>
    <scope>NUCLEOTIDE SEQUENCE [LARGE SCALE GENOMIC DNA]</scope>
    <source>
        <strain evidence="3">JCM 31404</strain>
    </source>
</reference>
<dbReference type="EMBL" id="BMQM01000021">
    <property type="protein sequence ID" value="GGR64900.1"/>
    <property type="molecule type" value="Genomic_DNA"/>
</dbReference>
<evidence type="ECO:0000259" key="1">
    <source>
        <dbReference type="Pfam" id="PF18735"/>
    </source>
</evidence>
<sequence length="162" mass="18276">MKQEVIDILDECDAELRQIKIFLGAMGLGSAMTPYISRYAVIKACGSIEVAFKNNVNDICSPRTKKEVKYYLRKEVIGSSMNPSYDNIIKLISKFSEDWPREFKREVNNDPDASRLKTSLKSLVDGRNEFAHGGSPSITIDDTIRYFADSRKILEILDGVMG</sequence>
<dbReference type="Pfam" id="PF18735">
    <property type="entry name" value="HEPN_RiboL-PSP"/>
    <property type="match status" value="1"/>
</dbReference>
<evidence type="ECO:0000313" key="3">
    <source>
        <dbReference type="Proteomes" id="UP000634308"/>
    </source>
</evidence>
<gene>
    <name evidence="2" type="ORF">GCM10008959_28800</name>
</gene>
<protein>
    <recommendedName>
        <fullName evidence="1">RiboL-PSP-HEPN domain-containing protein</fullName>
    </recommendedName>
</protein>
<evidence type="ECO:0000313" key="2">
    <source>
        <dbReference type="EMBL" id="GGR64900.1"/>
    </source>
</evidence>
<comment type="caution">
    <text evidence="2">The sequence shown here is derived from an EMBL/GenBank/DDBJ whole genome shotgun (WGS) entry which is preliminary data.</text>
</comment>
<proteinExistence type="predicted"/>
<dbReference type="RefSeq" id="WP_189065692.1">
    <property type="nucleotide sequence ID" value="NZ_BMQM01000021.1"/>
</dbReference>
<name>A0ABQ2RVB2_9DEIO</name>
<feature type="domain" description="RiboL-PSP-HEPN" evidence="1">
    <location>
        <begin position="33"/>
        <end position="159"/>
    </location>
</feature>
<dbReference type="InterPro" id="IPR041519">
    <property type="entry name" value="HEPN_RiboL-PSP"/>
</dbReference>
<accession>A0ABQ2RVB2</accession>
<organism evidence="2 3">
    <name type="scientific">Deinococcus seoulensis</name>
    <dbReference type="NCBI Taxonomy" id="1837379"/>
    <lineage>
        <taxon>Bacteria</taxon>
        <taxon>Thermotogati</taxon>
        <taxon>Deinococcota</taxon>
        <taxon>Deinococci</taxon>
        <taxon>Deinococcales</taxon>
        <taxon>Deinococcaceae</taxon>
        <taxon>Deinococcus</taxon>
    </lineage>
</organism>
<dbReference type="Proteomes" id="UP000634308">
    <property type="component" value="Unassembled WGS sequence"/>
</dbReference>
<keyword evidence="3" id="KW-1185">Reference proteome</keyword>